<protein>
    <submittedName>
        <fullName evidence="1">Type VI secretion system tube protein Hcp</fullName>
    </submittedName>
</protein>
<keyword evidence="2" id="KW-1185">Reference proteome</keyword>
<dbReference type="Proteomes" id="UP000680158">
    <property type="component" value="Unassembled WGS sequence"/>
</dbReference>
<dbReference type="InterPro" id="IPR036624">
    <property type="entry name" value="Hcp1-lik_sf"/>
</dbReference>
<evidence type="ECO:0000313" key="1">
    <source>
        <dbReference type="EMBL" id="MBR7747848.1"/>
    </source>
</evidence>
<comment type="caution">
    <text evidence="1">The sequence shown here is derived from an EMBL/GenBank/DDBJ whole genome shotgun (WGS) entry which is preliminary data.</text>
</comment>
<dbReference type="AlphaFoldDB" id="A0A941I2U0"/>
<dbReference type="InterPro" id="IPR008514">
    <property type="entry name" value="T6SS_Hcp"/>
</dbReference>
<dbReference type="EMBL" id="JAGSPM010000009">
    <property type="protein sequence ID" value="MBR7747848.1"/>
    <property type="molecule type" value="Genomic_DNA"/>
</dbReference>
<name>A0A941I2U0_9BURK</name>
<dbReference type="InterPro" id="IPR053165">
    <property type="entry name" value="HSI-I_assembly_Hcp1"/>
</dbReference>
<dbReference type="PANTHER" id="PTHR36152">
    <property type="entry name" value="CYTOPLASMIC PROTEIN-RELATED"/>
    <property type="match status" value="1"/>
</dbReference>
<dbReference type="Pfam" id="PF05638">
    <property type="entry name" value="T6SS_HCP"/>
    <property type="match status" value="1"/>
</dbReference>
<proteinExistence type="predicted"/>
<dbReference type="RefSeq" id="WP_212685220.1">
    <property type="nucleotide sequence ID" value="NZ_JAGSPM010000009.1"/>
</dbReference>
<reference evidence="1 2" key="1">
    <citation type="submission" date="2021-04" db="EMBL/GenBank/DDBJ databases">
        <title>novel species isolated from subtropical streams in China.</title>
        <authorList>
            <person name="Lu H."/>
        </authorList>
    </citation>
    <scope>NUCLEOTIDE SEQUENCE [LARGE SCALE GENOMIC DNA]</scope>
    <source>
        <strain evidence="1 2">BYS107W</strain>
    </source>
</reference>
<accession>A0A941I2U0</accession>
<dbReference type="SUPFAM" id="SSF141452">
    <property type="entry name" value="Hcp1-like"/>
    <property type="match status" value="1"/>
</dbReference>
<gene>
    <name evidence="1" type="ORF">KDM92_14780</name>
</gene>
<dbReference type="Gene3D" id="2.30.110.20">
    <property type="entry name" value="Hcp1-like"/>
    <property type="match status" value="1"/>
</dbReference>
<evidence type="ECO:0000313" key="2">
    <source>
        <dbReference type="Proteomes" id="UP000680158"/>
    </source>
</evidence>
<organism evidence="1 2">
    <name type="scientific">Undibacterium baiyunense</name>
    <dbReference type="NCBI Taxonomy" id="2828731"/>
    <lineage>
        <taxon>Bacteria</taxon>
        <taxon>Pseudomonadati</taxon>
        <taxon>Pseudomonadota</taxon>
        <taxon>Betaproteobacteria</taxon>
        <taxon>Burkholderiales</taxon>
        <taxon>Oxalobacteraceae</taxon>
        <taxon>Undibacterium</taxon>
    </lineage>
</organism>
<sequence>MDLILLQPGEQELFGGFNSTTYGKDLIDGGPWTVDDSNVVSKVNSTTGSRNGQCIELVSLHQGMKQQLVSDFNNAARTSGRPMVTEFTAVKYVDQTSVKLYEYCLRAQPIGVGRDKPSKIFIFRKSNEKFELLMQFQLRDAIISEIQLESHSGDMPTEKFMLSFTEILWTYSVRDANTGPAGHFSSGWSILRNQPIAQFTN</sequence>
<dbReference type="PANTHER" id="PTHR36152:SF1">
    <property type="entry name" value="UBIQUITIN-LIKE DOMAIN-CONTAINING PROTEIN"/>
    <property type="match status" value="1"/>
</dbReference>